<evidence type="ECO:0000313" key="9">
    <source>
        <dbReference type="Proteomes" id="UP000009175"/>
    </source>
</evidence>
<evidence type="ECO:0000256" key="2">
    <source>
        <dbReference type="ARBA" id="ARBA00023235"/>
    </source>
</evidence>
<dbReference type="Gene3D" id="3.10.290.10">
    <property type="entry name" value="RNA-binding S4 domain"/>
    <property type="match status" value="1"/>
</dbReference>
<dbReference type="InterPro" id="IPR020103">
    <property type="entry name" value="PsdUridine_synth_cat_dom_sf"/>
</dbReference>
<dbReference type="InterPro" id="IPR018496">
    <property type="entry name" value="PsdUridine_synth_RsuA/RluB_CS"/>
</dbReference>
<keyword evidence="2 6" id="KW-0413">Isomerase</keyword>
<dbReference type="eggNOG" id="COG1187">
    <property type="taxonomic scope" value="Bacteria"/>
</dbReference>
<evidence type="ECO:0000256" key="3">
    <source>
        <dbReference type="ARBA" id="ARBA00036390"/>
    </source>
</evidence>
<dbReference type="Proteomes" id="UP000009175">
    <property type="component" value="Chromosome"/>
</dbReference>
<accession>A1S9T3</accession>
<dbReference type="PROSITE" id="PS50889">
    <property type="entry name" value="S4"/>
    <property type="match status" value="1"/>
</dbReference>
<evidence type="ECO:0000256" key="4">
    <source>
        <dbReference type="ARBA" id="ARBA00036535"/>
    </source>
</evidence>
<comment type="catalytic activity">
    <reaction evidence="4">
        <text>uridine(2604) in 23S rRNA = pseudouridine(2604) in 23S rRNA</text>
        <dbReference type="Rhea" id="RHEA:38875"/>
        <dbReference type="Rhea" id="RHEA-COMP:10093"/>
        <dbReference type="Rhea" id="RHEA-COMP:10094"/>
        <dbReference type="ChEBI" id="CHEBI:65314"/>
        <dbReference type="ChEBI" id="CHEBI:65315"/>
        <dbReference type="EC" id="5.4.99.21"/>
    </reaction>
</comment>
<dbReference type="EMBL" id="CP000507">
    <property type="protein sequence ID" value="ABM01140.1"/>
    <property type="molecule type" value="Genomic_DNA"/>
</dbReference>
<dbReference type="AlphaFoldDB" id="A1S9T3"/>
<protein>
    <recommendedName>
        <fullName evidence="6">Pseudouridine synthase</fullName>
        <ecNumber evidence="6">5.4.99.-</ecNumber>
    </recommendedName>
</protein>
<evidence type="ECO:0000313" key="8">
    <source>
        <dbReference type="EMBL" id="ABM01140.1"/>
    </source>
</evidence>
<feature type="domain" description="RNA-binding S4" evidence="7">
    <location>
        <begin position="10"/>
        <end position="66"/>
    </location>
</feature>
<dbReference type="SMART" id="SM00363">
    <property type="entry name" value="S4"/>
    <property type="match status" value="1"/>
</dbReference>
<dbReference type="InterPro" id="IPR050343">
    <property type="entry name" value="RsuA_PseudoU_synthase"/>
</dbReference>
<evidence type="ECO:0000256" key="5">
    <source>
        <dbReference type="PROSITE-ProRule" id="PRU00182"/>
    </source>
</evidence>
<dbReference type="GO" id="GO:0000455">
    <property type="term" value="P:enzyme-directed rRNA pseudouridine synthesis"/>
    <property type="evidence" value="ECO:0007669"/>
    <property type="project" value="UniProtKB-ARBA"/>
</dbReference>
<evidence type="ECO:0000256" key="1">
    <source>
        <dbReference type="ARBA" id="ARBA00008348"/>
    </source>
</evidence>
<dbReference type="STRING" id="326297.Sama_2937"/>
<name>A1S9T3_SHEAM</name>
<evidence type="ECO:0000259" key="7">
    <source>
        <dbReference type="SMART" id="SM00363"/>
    </source>
</evidence>
<dbReference type="InterPro" id="IPR006145">
    <property type="entry name" value="PsdUridine_synth_RsuA/RluA"/>
</dbReference>
<keyword evidence="9" id="KW-1185">Reference proteome</keyword>
<sequence length="254" mass="28384">MSDCAISKGTRLCKYLAEAGVASRRGASRLIETGRVCIDGQQASHSDRVFDSNRVTVDGAPLCPAQAKAYFLYHKPVGIDCRLRAEDPHSLIHCLPGDLRLFPAGRLDKDSRGLLLLTNDGELTQRLMHPDFHHQKGYLITLNKAPQPDDIAAIAAGFDYGEGPTRPCVVEAAIDCGYATEDGNPRKLRMRLTEGKKRQIRRLWRARGYRVLDLLRESIQQLNIGKLEQGEIRSLTASELRQLKRTLDLPNEQD</sequence>
<dbReference type="SUPFAM" id="SSF55174">
    <property type="entry name" value="Alpha-L RNA-binding motif"/>
    <property type="match status" value="1"/>
</dbReference>
<reference evidence="8 9" key="1">
    <citation type="submission" date="2006-12" db="EMBL/GenBank/DDBJ databases">
        <title>Complete sequence of Shewanella amazonensis SB2B.</title>
        <authorList>
            <consortium name="US DOE Joint Genome Institute"/>
            <person name="Copeland A."/>
            <person name="Lucas S."/>
            <person name="Lapidus A."/>
            <person name="Barry K."/>
            <person name="Detter J.C."/>
            <person name="Glavina del Rio T."/>
            <person name="Hammon N."/>
            <person name="Israni S."/>
            <person name="Dalin E."/>
            <person name="Tice H."/>
            <person name="Pitluck S."/>
            <person name="Munk A.C."/>
            <person name="Brettin T."/>
            <person name="Bruce D."/>
            <person name="Han C."/>
            <person name="Tapia R."/>
            <person name="Gilna P."/>
            <person name="Schmutz J."/>
            <person name="Larimer F."/>
            <person name="Land M."/>
            <person name="Hauser L."/>
            <person name="Kyrpides N."/>
            <person name="Mikhailova N."/>
            <person name="Fredrickson J."/>
            <person name="Richardson P."/>
        </authorList>
    </citation>
    <scope>NUCLEOTIDE SEQUENCE [LARGE SCALE GENOMIC DNA]</scope>
    <source>
        <strain evidence="9">ATCC BAA-1098 / SB2B</strain>
    </source>
</reference>
<dbReference type="PANTHER" id="PTHR47683">
    <property type="entry name" value="PSEUDOURIDINE SYNTHASE FAMILY PROTEIN-RELATED"/>
    <property type="match status" value="1"/>
</dbReference>
<dbReference type="RefSeq" id="WP_011761045.1">
    <property type="nucleotide sequence ID" value="NC_008700.1"/>
</dbReference>
<dbReference type="Pfam" id="PF01479">
    <property type="entry name" value="S4"/>
    <property type="match status" value="1"/>
</dbReference>
<keyword evidence="5" id="KW-0694">RNA-binding</keyword>
<dbReference type="InterPro" id="IPR020094">
    <property type="entry name" value="TruA/RsuA/RluB/E/F_N"/>
</dbReference>
<evidence type="ECO:0000256" key="6">
    <source>
        <dbReference type="RuleBase" id="RU003887"/>
    </source>
</evidence>
<dbReference type="Pfam" id="PF00849">
    <property type="entry name" value="PseudoU_synth_2"/>
    <property type="match status" value="1"/>
</dbReference>
<dbReference type="KEGG" id="saz:Sama_2937"/>
<dbReference type="InterPro" id="IPR002942">
    <property type="entry name" value="S4_RNA-bd"/>
</dbReference>
<proteinExistence type="inferred from homology"/>
<dbReference type="Gene3D" id="3.30.70.580">
    <property type="entry name" value="Pseudouridine synthase I, catalytic domain, N-terminal subdomain"/>
    <property type="match status" value="1"/>
</dbReference>
<dbReference type="HOGENOM" id="CLU_024979_1_2_6"/>
<comment type="similarity">
    <text evidence="1 6">Belongs to the pseudouridine synthase RsuA family.</text>
</comment>
<dbReference type="InterPro" id="IPR000748">
    <property type="entry name" value="PsdUridine_synth_RsuA/RluB/E/F"/>
</dbReference>
<dbReference type="CDD" id="cd00165">
    <property type="entry name" value="S4"/>
    <property type="match status" value="1"/>
</dbReference>
<comment type="catalytic activity">
    <reaction evidence="3">
        <text>uridine(35) in tRNA(Tyr) = pseudouridine(35) in tRNA(Tyr)</text>
        <dbReference type="Rhea" id="RHEA:60556"/>
        <dbReference type="Rhea" id="RHEA-COMP:15607"/>
        <dbReference type="Rhea" id="RHEA-COMP:15608"/>
        <dbReference type="ChEBI" id="CHEBI:65314"/>
        <dbReference type="ChEBI" id="CHEBI:65315"/>
    </reaction>
</comment>
<gene>
    <name evidence="8" type="ordered locus">Sama_2937</name>
</gene>
<dbReference type="InterPro" id="IPR036986">
    <property type="entry name" value="S4_RNA-bd_sf"/>
</dbReference>
<dbReference type="PANTHER" id="PTHR47683:SF2">
    <property type="entry name" value="RNA-BINDING S4 DOMAIN-CONTAINING PROTEIN"/>
    <property type="match status" value="1"/>
</dbReference>
<dbReference type="NCBIfam" id="TIGR00093">
    <property type="entry name" value="pseudouridine synthase"/>
    <property type="match status" value="1"/>
</dbReference>
<organism evidence="8 9">
    <name type="scientific">Shewanella amazonensis (strain ATCC BAA-1098 / SB2B)</name>
    <dbReference type="NCBI Taxonomy" id="326297"/>
    <lineage>
        <taxon>Bacteria</taxon>
        <taxon>Pseudomonadati</taxon>
        <taxon>Pseudomonadota</taxon>
        <taxon>Gammaproteobacteria</taxon>
        <taxon>Alteromonadales</taxon>
        <taxon>Shewanellaceae</taxon>
        <taxon>Shewanella</taxon>
    </lineage>
</organism>
<dbReference type="InterPro" id="IPR042092">
    <property type="entry name" value="PsdUridine_s_RsuA/RluB/E/F_cat"/>
</dbReference>
<dbReference type="GO" id="GO:0003723">
    <property type="term" value="F:RNA binding"/>
    <property type="evidence" value="ECO:0007669"/>
    <property type="project" value="UniProtKB-KW"/>
</dbReference>
<dbReference type="EC" id="5.4.99.-" evidence="6"/>
<dbReference type="GO" id="GO:0160138">
    <property type="term" value="F:23S rRNA pseudouridine(2604) synthase activity"/>
    <property type="evidence" value="ECO:0007669"/>
    <property type="project" value="UniProtKB-EC"/>
</dbReference>
<dbReference type="Gene3D" id="3.30.70.1560">
    <property type="entry name" value="Alpha-L RNA-binding motif"/>
    <property type="match status" value="1"/>
</dbReference>
<dbReference type="SUPFAM" id="SSF55120">
    <property type="entry name" value="Pseudouridine synthase"/>
    <property type="match status" value="1"/>
</dbReference>
<dbReference type="PROSITE" id="PS01149">
    <property type="entry name" value="PSI_RSU"/>
    <property type="match status" value="1"/>
</dbReference>